<dbReference type="InterPro" id="IPR001173">
    <property type="entry name" value="Glyco_trans_2-like"/>
</dbReference>
<dbReference type="AlphaFoldDB" id="A0A1F7X1K1"/>
<organism evidence="2 3">
    <name type="scientific">Candidatus Woesebacteria bacterium RBG_13_34_9</name>
    <dbReference type="NCBI Taxonomy" id="1802477"/>
    <lineage>
        <taxon>Bacteria</taxon>
        <taxon>Candidatus Woeseibacteriota</taxon>
    </lineage>
</organism>
<reference evidence="2 3" key="1">
    <citation type="journal article" date="2016" name="Nat. Commun.">
        <title>Thousands of microbial genomes shed light on interconnected biogeochemical processes in an aquifer system.</title>
        <authorList>
            <person name="Anantharaman K."/>
            <person name="Brown C.T."/>
            <person name="Hug L.A."/>
            <person name="Sharon I."/>
            <person name="Castelle C.J."/>
            <person name="Probst A.J."/>
            <person name="Thomas B.C."/>
            <person name="Singh A."/>
            <person name="Wilkins M.J."/>
            <person name="Karaoz U."/>
            <person name="Brodie E.L."/>
            <person name="Williams K.H."/>
            <person name="Hubbard S.S."/>
            <person name="Banfield J.F."/>
        </authorList>
    </citation>
    <scope>NUCLEOTIDE SEQUENCE [LARGE SCALE GENOMIC DNA]</scope>
</reference>
<evidence type="ECO:0000313" key="2">
    <source>
        <dbReference type="EMBL" id="OGM08956.1"/>
    </source>
</evidence>
<comment type="caution">
    <text evidence="2">The sequence shown here is derived from an EMBL/GenBank/DDBJ whole genome shotgun (WGS) entry which is preliminary data.</text>
</comment>
<dbReference type="CDD" id="cd02511">
    <property type="entry name" value="Beta4Glucosyltransferase"/>
    <property type="match status" value="1"/>
</dbReference>
<evidence type="ECO:0000313" key="3">
    <source>
        <dbReference type="Proteomes" id="UP000179219"/>
    </source>
</evidence>
<gene>
    <name evidence="2" type="ORF">A2159_02085</name>
</gene>
<dbReference type="Proteomes" id="UP000179219">
    <property type="component" value="Unassembled WGS sequence"/>
</dbReference>
<dbReference type="SUPFAM" id="SSF53448">
    <property type="entry name" value="Nucleotide-diphospho-sugar transferases"/>
    <property type="match status" value="1"/>
</dbReference>
<evidence type="ECO:0000259" key="1">
    <source>
        <dbReference type="Pfam" id="PF00535"/>
    </source>
</evidence>
<sequence>MKNKSINISAIIITKNEEKKLPDCLKSLAWVDEVIVVDSGSSDRTIKIAEKFKAKVINFKDTGSFADRRAEGLKYISGRWIIYVDADERVSNELKQKINLIVKDNYTKASYAIPRKNYIFGKEFKHCGQWPDYQKRLFYNKNLKGWQGRLHEEPIFDGELICLKGYFIHIKHEKLEDMVFKTNLWSEIEARNMFDAKHPKMNILRFTSAILRESYLRMIKQTAFLDGNEGIIYAVYQVYSRFISYAKLWEMQINSSNLKLKNLK</sequence>
<feature type="domain" description="Glycosyltransferase 2-like" evidence="1">
    <location>
        <begin position="9"/>
        <end position="132"/>
    </location>
</feature>
<protein>
    <recommendedName>
        <fullName evidence="1">Glycosyltransferase 2-like domain-containing protein</fullName>
    </recommendedName>
</protein>
<proteinExistence type="predicted"/>
<dbReference type="PANTHER" id="PTHR43630">
    <property type="entry name" value="POLY-BETA-1,6-N-ACETYL-D-GLUCOSAMINE SYNTHASE"/>
    <property type="match status" value="1"/>
</dbReference>
<dbReference type="Pfam" id="PF00535">
    <property type="entry name" value="Glycos_transf_2"/>
    <property type="match status" value="1"/>
</dbReference>
<name>A0A1F7X1K1_9BACT</name>
<dbReference type="EMBL" id="MGFP01000035">
    <property type="protein sequence ID" value="OGM08956.1"/>
    <property type="molecule type" value="Genomic_DNA"/>
</dbReference>
<dbReference type="InterPro" id="IPR029044">
    <property type="entry name" value="Nucleotide-diphossugar_trans"/>
</dbReference>
<dbReference type="PANTHER" id="PTHR43630:SF2">
    <property type="entry name" value="GLYCOSYLTRANSFERASE"/>
    <property type="match status" value="1"/>
</dbReference>
<accession>A0A1F7X1K1</accession>
<dbReference type="Gene3D" id="3.90.550.10">
    <property type="entry name" value="Spore Coat Polysaccharide Biosynthesis Protein SpsA, Chain A"/>
    <property type="match status" value="1"/>
</dbReference>